<dbReference type="EMBL" id="NJHN03000107">
    <property type="protein sequence ID" value="KAH9414634.1"/>
    <property type="molecule type" value="Genomic_DNA"/>
</dbReference>
<evidence type="ECO:0000313" key="2">
    <source>
        <dbReference type="Proteomes" id="UP000887458"/>
    </source>
</evidence>
<gene>
    <name evidence="1" type="ORF">DERP_008831</name>
</gene>
<reference evidence="1 2" key="1">
    <citation type="journal article" date="2018" name="J. Allergy Clin. Immunol.">
        <title>High-quality assembly of Dermatophagoides pteronyssinus genome and transcriptome reveals a wide range of novel allergens.</title>
        <authorList>
            <person name="Liu X.Y."/>
            <person name="Yang K.Y."/>
            <person name="Wang M.Q."/>
            <person name="Kwok J.S."/>
            <person name="Zeng X."/>
            <person name="Yang Z."/>
            <person name="Xiao X.J."/>
            <person name="Lau C.P."/>
            <person name="Li Y."/>
            <person name="Huang Z.M."/>
            <person name="Ba J.G."/>
            <person name="Yim A.K."/>
            <person name="Ouyang C.Y."/>
            <person name="Ngai S.M."/>
            <person name="Chan T.F."/>
            <person name="Leung E.L."/>
            <person name="Liu L."/>
            <person name="Liu Z.G."/>
            <person name="Tsui S.K."/>
        </authorList>
    </citation>
    <scope>NUCLEOTIDE SEQUENCE [LARGE SCALE GENOMIC DNA]</scope>
    <source>
        <strain evidence="1">Derp</strain>
    </source>
</reference>
<comment type="caution">
    <text evidence="1">The sequence shown here is derived from an EMBL/GenBank/DDBJ whole genome shotgun (WGS) entry which is preliminary data.</text>
</comment>
<organism evidence="1 2">
    <name type="scientific">Dermatophagoides pteronyssinus</name>
    <name type="common">European house dust mite</name>
    <dbReference type="NCBI Taxonomy" id="6956"/>
    <lineage>
        <taxon>Eukaryota</taxon>
        <taxon>Metazoa</taxon>
        <taxon>Ecdysozoa</taxon>
        <taxon>Arthropoda</taxon>
        <taxon>Chelicerata</taxon>
        <taxon>Arachnida</taxon>
        <taxon>Acari</taxon>
        <taxon>Acariformes</taxon>
        <taxon>Sarcoptiformes</taxon>
        <taxon>Astigmata</taxon>
        <taxon>Psoroptidia</taxon>
        <taxon>Analgoidea</taxon>
        <taxon>Pyroglyphidae</taxon>
        <taxon>Dermatophagoidinae</taxon>
        <taxon>Dermatophagoides</taxon>
    </lineage>
</organism>
<accession>A0ABQ8IWF2</accession>
<dbReference type="Proteomes" id="UP000887458">
    <property type="component" value="Unassembled WGS sequence"/>
</dbReference>
<name>A0ABQ8IWF2_DERPT</name>
<evidence type="ECO:0000313" key="1">
    <source>
        <dbReference type="EMBL" id="KAH9414634.1"/>
    </source>
</evidence>
<reference evidence="1 2" key="2">
    <citation type="journal article" date="2022" name="Mol. Biol. Evol.">
        <title>Comparative Genomics Reveals Insights into the Divergent Evolution of Astigmatic Mites and Household Pest Adaptations.</title>
        <authorList>
            <person name="Xiong Q."/>
            <person name="Wan A.T."/>
            <person name="Liu X."/>
            <person name="Fung C.S."/>
            <person name="Xiao X."/>
            <person name="Malainual N."/>
            <person name="Hou J."/>
            <person name="Wang L."/>
            <person name="Wang M."/>
            <person name="Yang K.Y."/>
            <person name="Cui Y."/>
            <person name="Leung E.L."/>
            <person name="Nong W."/>
            <person name="Shin S.K."/>
            <person name="Au S.W."/>
            <person name="Jeong K.Y."/>
            <person name="Chew F.T."/>
            <person name="Hui J.H."/>
            <person name="Leung T.F."/>
            <person name="Tungtrongchitr A."/>
            <person name="Zhong N."/>
            <person name="Liu Z."/>
            <person name="Tsui S.K."/>
        </authorList>
    </citation>
    <scope>NUCLEOTIDE SEQUENCE [LARGE SCALE GENOMIC DNA]</scope>
    <source>
        <strain evidence="1">Derp</strain>
    </source>
</reference>
<keyword evidence="2" id="KW-1185">Reference proteome</keyword>
<proteinExistence type="predicted"/>
<sequence length="59" mass="6964">MIMKTFKKKIKQNQFIKQLSSLAVNDLIKKDKITLNSHHCQFFFDPKNSRELGLSRNPD</sequence>
<protein>
    <submittedName>
        <fullName evidence="1">Uncharacterized protein</fullName>
    </submittedName>
</protein>